<organism evidence="1 2">
    <name type="scientific">Purpureocillium lilacinum</name>
    <name type="common">Paecilomyces lilacinus</name>
    <dbReference type="NCBI Taxonomy" id="33203"/>
    <lineage>
        <taxon>Eukaryota</taxon>
        <taxon>Fungi</taxon>
        <taxon>Dikarya</taxon>
        <taxon>Ascomycota</taxon>
        <taxon>Pezizomycotina</taxon>
        <taxon>Sordariomycetes</taxon>
        <taxon>Hypocreomycetidae</taxon>
        <taxon>Hypocreales</taxon>
        <taxon>Ophiocordycipitaceae</taxon>
        <taxon>Purpureocillium</taxon>
    </lineage>
</organism>
<dbReference type="EMBL" id="JBGNUJ010000007">
    <property type="protein sequence ID" value="KAL3957021.1"/>
    <property type="molecule type" value="Genomic_DNA"/>
</dbReference>
<evidence type="ECO:0000313" key="1">
    <source>
        <dbReference type="EMBL" id="KAL3957021.1"/>
    </source>
</evidence>
<comment type="caution">
    <text evidence="1">The sequence shown here is derived from an EMBL/GenBank/DDBJ whole genome shotgun (WGS) entry which is preliminary data.</text>
</comment>
<keyword evidence="2" id="KW-1185">Reference proteome</keyword>
<evidence type="ECO:0000313" key="2">
    <source>
        <dbReference type="Proteomes" id="UP001638806"/>
    </source>
</evidence>
<name>A0ACC4DL80_PURLI</name>
<accession>A0ACC4DL80</accession>
<reference evidence="1" key="1">
    <citation type="submission" date="2024-12" db="EMBL/GenBank/DDBJ databases">
        <title>Comparative genomics and development of molecular markers within Purpureocillium lilacinum and among Purpureocillium species.</title>
        <authorList>
            <person name="Yeh Z.-Y."/>
            <person name="Ni N.-T."/>
            <person name="Lo P.-H."/>
            <person name="Mushyakhwo K."/>
            <person name="Lin C.-F."/>
            <person name="Nai Y.-S."/>
        </authorList>
    </citation>
    <scope>NUCLEOTIDE SEQUENCE</scope>
    <source>
        <strain evidence="1">NCHU-NPUST-175</strain>
    </source>
</reference>
<proteinExistence type="predicted"/>
<sequence>MDTQPPCGSRAPSANRTKFPLTGGAISLTGQDDYYKTRISISYSNDPKSNTDFSPLVDSADIHDLDPGHTCVKIPDAPPRVVAGANATLQITYKADWDAPHLQTFYACADITYVAAADFNFRIPCFNHTVPGEDNEAAAKSVGATSKQSAADNPEPSASAIVGHGQQMGGAAMAGAIVGSLGGASALVAMAILHRRKKQKERSLRLARMEENARREAYPGDKPAP</sequence>
<gene>
    <name evidence="1" type="ORF">ACCO45_007599</name>
</gene>
<dbReference type="Proteomes" id="UP001638806">
    <property type="component" value="Unassembled WGS sequence"/>
</dbReference>
<protein>
    <submittedName>
        <fullName evidence="1">Uncharacterized protein</fullName>
    </submittedName>
</protein>